<keyword evidence="1" id="KW-1133">Transmembrane helix</keyword>
<proteinExistence type="predicted"/>
<dbReference type="RefSeq" id="WP_267565920.1">
    <property type="nucleotide sequence ID" value="NZ_JAPNTZ010000009.1"/>
</dbReference>
<accession>A0ABT4B6R0</accession>
<sequence>MNVVADMLLTELTPLVIWGSLLVMTVPAVLLLGSPHVLREPGRALRELFAALRRMKPARPSPQQAADAVRFAAEVRVAADRAVAAAEQWRRRWEHANQQQDLDWQAWIDADARLRDSRAAAAFRLSWSAPSCAEYAERERFLHRTVATAVERGDLPAAALADALAGRNGWDARLHPLEQQLVVDRAVAAYRRRRYDLSAQAEQAAWNDADAAEGAARALRRTAQEAAAGAVGLRLPLPAGAARGARTRLVPVSAM</sequence>
<gene>
    <name evidence="2" type="ORF">OWR29_26355</name>
</gene>
<keyword evidence="3" id="KW-1185">Reference proteome</keyword>
<name>A0ABT4B6R0_9ACTN</name>
<keyword evidence="1" id="KW-0472">Membrane</keyword>
<dbReference type="Proteomes" id="UP001151002">
    <property type="component" value="Unassembled WGS sequence"/>
</dbReference>
<feature type="transmembrane region" description="Helical" evidence="1">
    <location>
        <begin position="12"/>
        <end position="33"/>
    </location>
</feature>
<reference evidence="2" key="1">
    <citation type="submission" date="2022-11" db="EMBL/GenBank/DDBJ databases">
        <authorList>
            <person name="Somphong A."/>
            <person name="Phongsopitanun W."/>
        </authorList>
    </citation>
    <scope>NUCLEOTIDE SEQUENCE</scope>
    <source>
        <strain evidence="2">Pm04-4</strain>
    </source>
</reference>
<organism evidence="2 3">
    <name type="scientific">Paractinoplanes pyxinae</name>
    <dbReference type="NCBI Taxonomy" id="2997416"/>
    <lineage>
        <taxon>Bacteria</taxon>
        <taxon>Bacillati</taxon>
        <taxon>Actinomycetota</taxon>
        <taxon>Actinomycetes</taxon>
        <taxon>Micromonosporales</taxon>
        <taxon>Micromonosporaceae</taxon>
        <taxon>Paractinoplanes</taxon>
    </lineage>
</organism>
<evidence type="ECO:0000313" key="2">
    <source>
        <dbReference type="EMBL" id="MCY1141535.1"/>
    </source>
</evidence>
<comment type="caution">
    <text evidence="2">The sequence shown here is derived from an EMBL/GenBank/DDBJ whole genome shotgun (WGS) entry which is preliminary data.</text>
</comment>
<keyword evidence="1" id="KW-0812">Transmembrane</keyword>
<protein>
    <submittedName>
        <fullName evidence="2">Uncharacterized protein</fullName>
    </submittedName>
</protein>
<dbReference type="EMBL" id="JAPNTZ010000009">
    <property type="protein sequence ID" value="MCY1141535.1"/>
    <property type="molecule type" value="Genomic_DNA"/>
</dbReference>
<evidence type="ECO:0000313" key="3">
    <source>
        <dbReference type="Proteomes" id="UP001151002"/>
    </source>
</evidence>
<evidence type="ECO:0000256" key="1">
    <source>
        <dbReference type="SAM" id="Phobius"/>
    </source>
</evidence>